<keyword evidence="1" id="KW-0472">Membrane</keyword>
<feature type="transmembrane region" description="Helical" evidence="1">
    <location>
        <begin position="6"/>
        <end position="27"/>
    </location>
</feature>
<dbReference type="Proteomes" id="UP000236731">
    <property type="component" value="Unassembled WGS sequence"/>
</dbReference>
<keyword evidence="1" id="KW-1133">Transmembrane helix</keyword>
<keyword evidence="1" id="KW-0812">Transmembrane</keyword>
<reference evidence="3" key="1">
    <citation type="submission" date="2016-10" db="EMBL/GenBank/DDBJ databases">
        <authorList>
            <person name="Varghese N."/>
            <person name="Submissions S."/>
        </authorList>
    </citation>
    <scope>NUCLEOTIDE SEQUENCE [LARGE SCALE GENOMIC DNA]</scope>
    <source>
        <strain evidence="3">DSM 22361</strain>
    </source>
</reference>
<keyword evidence="3" id="KW-1185">Reference proteome</keyword>
<evidence type="ECO:0000313" key="3">
    <source>
        <dbReference type="Proteomes" id="UP000236731"/>
    </source>
</evidence>
<dbReference type="AlphaFoldDB" id="A0A1H6CQW5"/>
<evidence type="ECO:0000256" key="1">
    <source>
        <dbReference type="SAM" id="Phobius"/>
    </source>
</evidence>
<name>A0A1H6CQW5_9SPHI</name>
<evidence type="ECO:0000313" key="2">
    <source>
        <dbReference type="EMBL" id="SEG75371.1"/>
    </source>
</evidence>
<organism evidence="2 3">
    <name type="scientific">Sphingobacterium lactis</name>
    <dbReference type="NCBI Taxonomy" id="797291"/>
    <lineage>
        <taxon>Bacteria</taxon>
        <taxon>Pseudomonadati</taxon>
        <taxon>Bacteroidota</taxon>
        <taxon>Sphingobacteriia</taxon>
        <taxon>Sphingobacteriales</taxon>
        <taxon>Sphingobacteriaceae</taxon>
        <taxon>Sphingobacterium</taxon>
    </lineage>
</organism>
<proteinExistence type="predicted"/>
<gene>
    <name evidence="2" type="ORF">SAMN05421877_1195</name>
</gene>
<accession>A0A1H6CQW5</accession>
<sequence>MEIREIIQVVFLIVFFVWNAIISMLFLKEKKDKEFLKIVSEGMQKDNETLRKLARDALNQTTPKNPHEQ</sequence>
<dbReference type="EMBL" id="FNUT01000019">
    <property type="protein sequence ID" value="SEG75371.1"/>
    <property type="molecule type" value="Genomic_DNA"/>
</dbReference>
<protein>
    <submittedName>
        <fullName evidence="2">Uncharacterized protein</fullName>
    </submittedName>
</protein>